<evidence type="ECO:0000313" key="1">
    <source>
        <dbReference type="EMBL" id="MCI37880.1"/>
    </source>
</evidence>
<dbReference type="Proteomes" id="UP000265520">
    <property type="component" value="Unassembled WGS sequence"/>
</dbReference>
<feature type="non-terminal residue" evidence="1">
    <location>
        <position position="1"/>
    </location>
</feature>
<sequence>LMPSIEAHYCRAIGNGQTTCAWTMPWIQLGLRITNLAVTIPDHLSQAKVVDLIDERGSWNWNGLQ</sequence>
<dbReference type="EMBL" id="LXQA010249417">
    <property type="protein sequence ID" value="MCI37880.1"/>
    <property type="molecule type" value="Genomic_DNA"/>
</dbReference>
<dbReference type="AlphaFoldDB" id="A0A392RQ32"/>
<protein>
    <submittedName>
        <fullName evidence="1">Uncharacterized protein</fullName>
    </submittedName>
</protein>
<evidence type="ECO:0000313" key="2">
    <source>
        <dbReference type="Proteomes" id="UP000265520"/>
    </source>
</evidence>
<organism evidence="1 2">
    <name type="scientific">Trifolium medium</name>
    <dbReference type="NCBI Taxonomy" id="97028"/>
    <lineage>
        <taxon>Eukaryota</taxon>
        <taxon>Viridiplantae</taxon>
        <taxon>Streptophyta</taxon>
        <taxon>Embryophyta</taxon>
        <taxon>Tracheophyta</taxon>
        <taxon>Spermatophyta</taxon>
        <taxon>Magnoliopsida</taxon>
        <taxon>eudicotyledons</taxon>
        <taxon>Gunneridae</taxon>
        <taxon>Pentapetalae</taxon>
        <taxon>rosids</taxon>
        <taxon>fabids</taxon>
        <taxon>Fabales</taxon>
        <taxon>Fabaceae</taxon>
        <taxon>Papilionoideae</taxon>
        <taxon>50 kb inversion clade</taxon>
        <taxon>NPAAA clade</taxon>
        <taxon>Hologalegina</taxon>
        <taxon>IRL clade</taxon>
        <taxon>Trifolieae</taxon>
        <taxon>Trifolium</taxon>
    </lineage>
</organism>
<reference evidence="1 2" key="1">
    <citation type="journal article" date="2018" name="Front. Plant Sci.">
        <title>Red Clover (Trifolium pratense) and Zigzag Clover (T. medium) - A Picture of Genomic Similarities and Differences.</title>
        <authorList>
            <person name="Dluhosova J."/>
            <person name="Istvanek J."/>
            <person name="Nedelnik J."/>
            <person name="Repkova J."/>
        </authorList>
    </citation>
    <scope>NUCLEOTIDE SEQUENCE [LARGE SCALE GENOMIC DNA]</scope>
    <source>
        <strain evidence="2">cv. 10/8</strain>
        <tissue evidence="1">Leaf</tissue>
    </source>
</reference>
<keyword evidence="2" id="KW-1185">Reference proteome</keyword>
<proteinExistence type="predicted"/>
<comment type="caution">
    <text evidence="1">The sequence shown here is derived from an EMBL/GenBank/DDBJ whole genome shotgun (WGS) entry which is preliminary data.</text>
</comment>
<accession>A0A392RQ32</accession>
<name>A0A392RQ32_9FABA</name>